<accession>A0A915JCD1</accession>
<organism evidence="2 3">
    <name type="scientific">Romanomermis culicivorax</name>
    <name type="common">Nematode worm</name>
    <dbReference type="NCBI Taxonomy" id="13658"/>
    <lineage>
        <taxon>Eukaryota</taxon>
        <taxon>Metazoa</taxon>
        <taxon>Ecdysozoa</taxon>
        <taxon>Nematoda</taxon>
        <taxon>Enoplea</taxon>
        <taxon>Dorylaimia</taxon>
        <taxon>Mermithida</taxon>
        <taxon>Mermithoidea</taxon>
        <taxon>Mermithidae</taxon>
        <taxon>Romanomermis</taxon>
    </lineage>
</organism>
<dbReference type="AlphaFoldDB" id="A0A915JCD1"/>
<dbReference type="Proteomes" id="UP000887565">
    <property type="component" value="Unplaced"/>
</dbReference>
<feature type="transmembrane region" description="Helical" evidence="1">
    <location>
        <begin position="6"/>
        <end position="23"/>
    </location>
</feature>
<evidence type="ECO:0000256" key="1">
    <source>
        <dbReference type="SAM" id="Phobius"/>
    </source>
</evidence>
<evidence type="ECO:0000313" key="2">
    <source>
        <dbReference type="Proteomes" id="UP000887565"/>
    </source>
</evidence>
<keyword evidence="2" id="KW-1185">Reference proteome</keyword>
<reference evidence="3" key="1">
    <citation type="submission" date="2022-11" db="UniProtKB">
        <authorList>
            <consortium name="WormBaseParasite"/>
        </authorList>
    </citation>
    <scope>IDENTIFICATION</scope>
</reference>
<keyword evidence="1" id="KW-1133">Transmembrane helix</keyword>
<proteinExistence type="predicted"/>
<keyword evidence="1" id="KW-0472">Membrane</keyword>
<dbReference type="WBParaSite" id="nRc.2.0.1.t24163-RA">
    <property type="protein sequence ID" value="nRc.2.0.1.t24163-RA"/>
    <property type="gene ID" value="nRc.2.0.1.g24163"/>
</dbReference>
<keyword evidence="1" id="KW-0812">Transmembrane</keyword>
<protein>
    <submittedName>
        <fullName evidence="3">Uncharacterized protein</fullName>
    </submittedName>
</protein>
<sequence length="59" mass="6755">MINLVVISVALILIGSCLFVIRYKNNRLRRFRFEKSASLTISPATFDKKSTRKKAPDVQ</sequence>
<evidence type="ECO:0000313" key="3">
    <source>
        <dbReference type="WBParaSite" id="nRc.2.0.1.t24163-RA"/>
    </source>
</evidence>
<name>A0A915JCD1_ROMCU</name>